<name>A0A2S7WS15_9FLAO</name>
<evidence type="ECO:0000313" key="2">
    <source>
        <dbReference type="Proteomes" id="UP000238882"/>
    </source>
</evidence>
<dbReference type="AlphaFoldDB" id="A0A2S7WS15"/>
<dbReference type="Proteomes" id="UP000238882">
    <property type="component" value="Unassembled WGS sequence"/>
</dbReference>
<comment type="caution">
    <text evidence="1">The sequence shown here is derived from an EMBL/GenBank/DDBJ whole genome shotgun (WGS) entry which is preliminary data.</text>
</comment>
<proteinExistence type="predicted"/>
<dbReference type="InterPro" id="IPR037066">
    <property type="entry name" value="Plug_dom_sf"/>
</dbReference>
<reference evidence="1 2" key="1">
    <citation type="submission" date="2016-12" db="EMBL/GenBank/DDBJ databases">
        <title>Trade-off between light-utilization and light-protection in marine flavobacteria.</title>
        <authorList>
            <person name="Kumagai Y."/>
            <person name="Yoshizawa S."/>
            <person name="Kogure K."/>
            <person name="Iwasaki W."/>
        </authorList>
    </citation>
    <scope>NUCLEOTIDE SEQUENCE [LARGE SCALE GENOMIC DNA]</scope>
    <source>
        <strain evidence="1 2">NBRC 108759</strain>
    </source>
</reference>
<dbReference type="Gene3D" id="2.170.130.10">
    <property type="entry name" value="TonB-dependent receptor, plug domain"/>
    <property type="match status" value="1"/>
</dbReference>
<sequence>MALFTISITQAQKKETKIEDKENLLVKLQEGANPIIYVNGKLFDFPMELIDQSKIASIMVMKKQEALKKYNAPNGVVFIKTKEMKQSENMYQKVSKETKVFSGKKSPMVLIDGKVSDEKTFKELKTYEIESVKIVKGKKAIKEYNAPNGVIIIKTKKM</sequence>
<evidence type="ECO:0008006" key="3">
    <source>
        <dbReference type="Google" id="ProtNLM"/>
    </source>
</evidence>
<keyword evidence="2" id="KW-1185">Reference proteome</keyword>
<evidence type="ECO:0000313" key="1">
    <source>
        <dbReference type="EMBL" id="PQJ80256.1"/>
    </source>
</evidence>
<dbReference type="EMBL" id="MSCN01000001">
    <property type="protein sequence ID" value="PQJ80256.1"/>
    <property type="molecule type" value="Genomic_DNA"/>
</dbReference>
<gene>
    <name evidence="1" type="ORF">BTO18_14185</name>
</gene>
<protein>
    <recommendedName>
        <fullName evidence="3">TonB-dependent receptor plug domain-containing protein</fullName>
    </recommendedName>
</protein>
<organism evidence="1 2">
    <name type="scientific">Polaribacter porphyrae</name>
    <dbReference type="NCBI Taxonomy" id="1137780"/>
    <lineage>
        <taxon>Bacteria</taxon>
        <taxon>Pseudomonadati</taxon>
        <taxon>Bacteroidota</taxon>
        <taxon>Flavobacteriia</taxon>
        <taxon>Flavobacteriales</taxon>
        <taxon>Flavobacteriaceae</taxon>
    </lineage>
</organism>
<accession>A0A2S7WS15</accession>